<dbReference type="SUPFAM" id="SSF57256">
    <property type="entry name" value="Elafin-like"/>
    <property type="match status" value="1"/>
</dbReference>
<organism evidence="3 4">
    <name type="scientific">Gouania willdenowi</name>
    <name type="common">Blunt-snouted clingfish</name>
    <name type="synonym">Lepadogaster willdenowi</name>
    <dbReference type="NCBI Taxonomy" id="441366"/>
    <lineage>
        <taxon>Eukaryota</taxon>
        <taxon>Metazoa</taxon>
        <taxon>Chordata</taxon>
        <taxon>Craniata</taxon>
        <taxon>Vertebrata</taxon>
        <taxon>Euteleostomi</taxon>
        <taxon>Actinopterygii</taxon>
        <taxon>Neopterygii</taxon>
        <taxon>Teleostei</taxon>
        <taxon>Neoteleostei</taxon>
        <taxon>Acanthomorphata</taxon>
        <taxon>Ovalentaria</taxon>
        <taxon>Blenniimorphae</taxon>
        <taxon>Blenniiformes</taxon>
        <taxon>Gobiesocoidei</taxon>
        <taxon>Gobiesocidae</taxon>
        <taxon>Gobiesocinae</taxon>
        <taxon>Gouania</taxon>
    </lineage>
</organism>
<evidence type="ECO:0000313" key="3">
    <source>
        <dbReference type="Ensembl" id="ENSGWIP00000004217.1"/>
    </source>
</evidence>
<evidence type="ECO:0000259" key="2">
    <source>
        <dbReference type="PROSITE" id="PS51390"/>
    </source>
</evidence>
<evidence type="ECO:0000313" key="4">
    <source>
        <dbReference type="Proteomes" id="UP000694680"/>
    </source>
</evidence>
<dbReference type="SMART" id="SM00217">
    <property type="entry name" value="WAP"/>
    <property type="match status" value="1"/>
</dbReference>
<evidence type="ECO:0000256" key="1">
    <source>
        <dbReference type="SAM" id="SignalP"/>
    </source>
</evidence>
<dbReference type="Proteomes" id="UP000694680">
    <property type="component" value="Chromosome 7"/>
</dbReference>
<proteinExistence type="predicted"/>
<name>A0A8C5DEQ7_GOUWI</name>
<feature type="signal peptide" evidence="1">
    <location>
        <begin position="1"/>
        <end position="18"/>
    </location>
</feature>
<feature type="chain" id="PRO_5034854813" description="WAP domain-containing protein" evidence="1">
    <location>
        <begin position="19"/>
        <end position="70"/>
    </location>
</feature>
<accession>A0A8C5DEQ7</accession>
<reference evidence="3" key="2">
    <citation type="submission" date="2025-08" db="UniProtKB">
        <authorList>
            <consortium name="Ensembl"/>
        </authorList>
    </citation>
    <scope>IDENTIFICATION</scope>
</reference>
<dbReference type="Gene3D" id="4.10.75.10">
    <property type="entry name" value="Elafin-like"/>
    <property type="match status" value="1"/>
</dbReference>
<dbReference type="GO" id="GO:0030414">
    <property type="term" value="F:peptidase inhibitor activity"/>
    <property type="evidence" value="ECO:0007669"/>
    <property type="project" value="InterPro"/>
</dbReference>
<dbReference type="InterPro" id="IPR036645">
    <property type="entry name" value="Elafin-like_sf"/>
</dbReference>
<dbReference type="Ensembl" id="ENSGWIT00000004524.1">
    <property type="protein sequence ID" value="ENSGWIP00000004217.1"/>
    <property type="gene ID" value="ENSGWIG00000002263.1"/>
</dbReference>
<keyword evidence="4" id="KW-1185">Reference proteome</keyword>
<dbReference type="PROSITE" id="PS51390">
    <property type="entry name" value="WAP"/>
    <property type="match status" value="1"/>
</dbReference>
<dbReference type="GO" id="GO:0005576">
    <property type="term" value="C:extracellular region"/>
    <property type="evidence" value="ECO:0007669"/>
    <property type="project" value="InterPro"/>
</dbReference>
<feature type="domain" description="WAP" evidence="2">
    <location>
        <begin position="17"/>
        <end position="65"/>
    </location>
</feature>
<dbReference type="InterPro" id="IPR008197">
    <property type="entry name" value="WAP_dom"/>
</dbReference>
<reference evidence="3" key="3">
    <citation type="submission" date="2025-09" db="UniProtKB">
        <authorList>
            <consortium name="Ensembl"/>
        </authorList>
    </citation>
    <scope>IDENTIFICATION</scope>
</reference>
<dbReference type="Pfam" id="PF00095">
    <property type="entry name" value="WAP"/>
    <property type="match status" value="1"/>
</dbReference>
<dbReference type="AlphaFoldDB" id="A0A8C5DEQ7"/>
<reference evidence="3" key="1">
    <citation type="submission" date="2020-06" db="EMBL/GenBank/DDBJ databases">
        <authorList>
            <consortium name="Wellcome Sanger Institute Data Sharing"/>
        </authorList>
    </citation>
    <scope>NUCLEOTIDE SEQUENCE [LARGE SCALE GENOMIC DNA]</scope>
</reference>
<protein>
    <recommendedName>
        <fullName evidence="2">WAP domain-containing protein</fullName>
    </recommendedName>
</protein>
<keyword evidence="1" id="KW-0732">Signal</keyword>
<sequence>NRLHIYLFIFFIFHNSFIERIKNLQPRHLIQDNCEVVHQCSNDYDCPRQHKCCSYSCGRQCVQLHKGDFS</sequence>